<evidence type="ECO:0000313" key="3">
    <source>
        <dbReference type="Proteomes" id="UP001500443"/>
    </source>
</evidence>
<organism evidence="2 3">
    <name type="scientific">Streptomyces synnematoformans</name>
    <dbReference type="NCBI Taxonomy" id="415721"/>
    <lineage>
        <taxon>Bacteria</taxon>
        <taxon>Bacillati</taxon>
        <taxon>Actinomycetota</taxon>
        <taxon>Actinomycetes</taxon>
        <taxon>Kitasatosporales</taxon>
        <taxon>Streptomycetaceae</taxon>
        <taxon>Streptomyces</taxon>
    </lineage>
</organism>
<sequence>MARLDEDLNSTRVPSPAISGTSSPYDQEKPPEEPPALHLPDGDSGVAEKSPEAPEAAAVRANRTVPSPAV</sequence>
<dbReference type="EMBL" id="BAAAPF010000006">
    <property type="protein sequence ID" value="GAA2109448.1"/>
    <property type="molecule type" value="Genomic_DNA"/>
</dbReference>
<accession>A0ABP5J3K1</accession>
<feature type="region of interest" description="Disordered" evidence="1">
    <location>
        <begin position="1"/>
        <end position="70"/>
    </location>
</feature>
<keyword evidence="3" id="KW-1185">Reference proteome</keyword>
<name>A0ABP5J3K1_9ACTN</name>
<feature type="compositionally biased region" description="Polar residues" evidence="1">
    <location>
        <begin position="10"/>
        <end position="25"/>
    </location>
</feature>
<dbReference type="Proteomes" id="UP001500443">
    <property type="component" value="Unassembled WGS sequence"/>
</dbReference>
<protein>
    <submittedName>
        <fullName evidence="2">Uncharacterized protein</fullName>
    </submittedName>
</protein>
<evidence type="ECO:0000256" key="1">
    <source>
        <dbReference type="SAM" id="MobiDB-lite"/>
    </source>
</evidence>
<gene>
    <name evidence="2" type="ORF">GCM10009802_05820</name>
</gene>
<evidence type="ECO:0000313" key="2">
    <source>
        <dbReference type="EMBL" id="GAA2109448.1"/>
    </source>
</evidence>
<proteinExistence type="predicted"/>
<comment type="caution">
    <text evidence="2">The sequence shown here is derived from an EMBL/GenBank/DDBJ whole genome shotgun (WGS) entry which is preliminary data.</text>
</comment>
<reference evidence="3" key="1">
    <citation type="journal article" date="2019" name="Int. J. Syst. Evol. Microbiol.">
        <title>The Global Catalogue of Microorganisms (GCM) 10K type strain sequencing project: providing services to taxonomists for standard genome sequencing and annotation.</title>
        <authorList>
            <consortium name="The Broad Institute Genomics Platform"/>
            <consortium name="The Broad Institute Genome Sequencing Center for Infectious Disease"/>
            <person name="Wu L."/>
            <person name="Ma J."/>
        </authorList>
    </citation>
    <scope>NUCLEOTIDE SEQUENCE [LARGE SCALE GENOMIC DNA]</scope>
    <source>
        <strain evidence="3">JCM 15481</strain>
    </source>
</reference>